<dbReference type="Proteomes" id="UP000593910">
    <property type="component" value="Chromosome"/>
</dbReference>
<dbReference type="GO" id="GO:0015562">
    <property type="term" value="F:efflux transmembrane transporter activity"/>
    <property type="evidence" value="ECO:0007669"/>
    <property type="project" value="TreeGrafter"/>
</dbReference>
<keyword evidence="2" id="KW-0472">Membrane</keyword>
<dbReference type="EMBL" id="CP041165">
    <property type="protein sequence ID" value="QOP41486.1"/>
    <property type="molecule type" value="Genomic_DNA"/>
</dbReference>
<accession>A0A7M1AVS1</accession>
<evidence type="ECO:0000256" key="1">
    <source>
        <dbReference type="SAM" id="Coils"/>
    </source>
</evidence>
<dbReference type="Pfam" id="PF25917">
    <property type="entry name" value="BSH_RND"/>
    <property type="match status" value="1"/>
</dbReference>
<gene>
    <name evidence="4" type="ORF">FJR03_06910</name>
</gene>
<dbReference type="SUPFAM" id="SSF111369">
    <property type="entry name" value="HlyD-like secretion proteins"/>
    <property type="match status" value="1"/>
</dbReference>
<protein>
    <submittedName>
        <fullName evidence="4">Biotin/lipoyl-binding protein</fullName>
    </submittedName>
</protein>
<evidence type="ECO:0000313" key="4">
    <source>
        <dbReference type="EMBL" id="QOP41486.1"/>
    </source>
</evidence>
<keyword evidence="1" id="KW-0175">Coiled coil</keyword>
<name>A0A7M1AVS1_9BACT</name>
<evidence type="ECO:0000259" key="3">
    <source>
        <dbReference type="Pfam" id="PF25917"/>
    </source>
</evidence>
<feature type="domain" description="Multidrug resistance protein MdtA-like barrel-sandwich hybrid" evidence="3">
    <location>
        <begin position="72"/>
        <end position="230"/>
    </location>
</feature>
<evidence type="ECO:0000313" key="5">
    <source>
        <dbReference type="Proteomes" id="UP000593910"/>
    </source>
</evidence>
<organism evidence="4 5">
    <name type="scientific">Sulfurimonas marina</name>
    <dbReference type="NCBI Taxonomy" id="2590551"/>
    <lineage>
        <taxon>Bacteria</taxon>
        <taxon>Pseudomonadati</taxon>
        <taxon>Campylobacterota</taxon>
        <taxon>Epsilonproteobacteria</taxon>
        <taxon>Campylobacterales</taxon>
        <taxon>Sulfurimonadaceae</taxon>
        <taxon>Sulfurimonas</taxon>
    </lineage>
</organism>
<feature type="transmembrane region" description="Helical" evidence="2">
    <location>
        <begin position="7"/>
        <end position="24"/>
    </location>
</feature>
<dbReference type="GO" id="GO:1990281">
    <property type="term" value="C:efflux pump complex"/>
    <property type="evidence" value="ECO:0007669"/>
    <property type="project" value="TreeGrafter"/>
</dbReference>
<reference evidence="4 5" key="1">
    <citation type="submission" date="2019-06" db="EMBL/GenBank/DDBJ databases">
        <title>Sulfurimonas gotlandica sp. nov., a chemoautotrophic and psychrotolerant epsilonproteobacterium isolated from a pelagic redoxcline, and an emended description of the genus Sulfurimonas.</title>
        <authorList>
            <person name="Wang S."/>
            <person name="Jiang L."/>
            <person name="Shao Z."/>
        </authorList>
    </citation>
    <scope>NUCLEOTIDE SEQUENCE [LARGE SCALE GENOMIC DNA]</scope>
    <source>
        <strain evidence="4 5">B2</strain>
    </source>
</reference>
<dbReference type="Gene3D" id="1.10.287.470">
    <property type="entry name" value="Helix hairpin bin"/>
    <property type="match status" value="1"/>
</dbReference>
<keyword evidence="2" id="KW-1133">Transmembrane helix</keyword>
<sequence length="304" mass="34347">MTFTKKITILIFLLILIAGGFILINSKKKEFQEEATAYIHKHIPMNMETQKSKTDNEIFTAKVAAQKNPKLSTKISGYIEKIYVKENQRVKKGQILVSIDAGEYQNSLKQLDYSVQAAKRNISALEKTVAFQKLDMQQAFKTYKSNKKIFQAGGISLDQLTISEIVYEQKNSKYLSTLDQIESNKLALKSQEALLSSKKSLEKYYSIYAPFDGIVESLYLSQGDLTQGNKPVLSLLSHKQKLTFTYANDLIKDGQDVYFKGGKIGSIGIIYPSAQRYLKVAEISLDKPLDFTYNSLISIEVDIK</sequence>
<dbReference type="InterPro" id="IPR058625">
    <property type="entry name" value="MdtA-like_BSH"/>
</dbReference>
<dbReference type="PANTHER" id="PTHR30469:SF15">
    <property type="entry name" value="HLYD FAMILY OF SECRETION PROTEINS"/>
    <property type="match status" value="1"/>
</dbReference>
<keyword evidence="5" id="KW-1185">Reference proteome</keyword>
<dbReference type="KEGG" id="smax:FJR03_06910"/>
<proteinExistence type="predicted"/>
<keyword evidence="2" id="KW-0812">Transmembrane</keyword>
<dbReference type="Gene3D" id="2.40.50.100">
    <property type="match status" value="1"/>
</dbReference>
<dbReference type="RefSeq" id="WP_193112802.1">
    <property type="nucleotide sequence ID" value="NZ_CP041165.1"/>
</dbReference>
<dbReference type="PANTHER" id="PTHR30469">
    <property type="entry name" value="MULTIDRUG RESISTANCE PROTEIN MDTA"/>
    <property type="match status" value="1"/>
</dbReference>
<feature type="coiled-coil region" evidence="1">
    <location>
        <begin position="108"/>
        <end position="135"/>
    </location>
</feature>
<dbReference type="AlphaFoldDB" id="A0A7M1AVS1"/>
<evidence type="ECO:0000256" key="2">
    <source>
        <dbReference type="SAM" id="Phobius"/>
    </source>
</evidence>